<dbReference type="NCBIfam" id="NF006681">
    <property type="entry name" value="PRK09229.1-2"/>
    <property type="match status" value="1"/>
</dbReference>
<proteinExistence type="predicted"/>
<feature type="domain" description="Formimidoylglutamate deiminase N-terminal" evidence="6">
    <location>
        <begin position="14"/>
        <end position="52"/>
    </location>
</feature>
<comment type="cofactor">
    <cofactor evidence="1">
        <name>Zn(2+)</name>
        <dbReference type="ChEBI" id="CHEBI:29105"/>
    </cofactor>
</comment>
<sequence length="458" mass="47588">MAGEQATEHHLFFDDALLPSGWARGVRLTIAAGRIAAVETGAAPAPGDARHGCALPGLPNLHSHAFQRGMAGLAERRGPAGDSFWTWRETMYRFLDRMTPDDIRAVAALAYVEMLESGFTRVGEFHYLHHAPGGAPYADPAETSAAIVDAAAESGIALTLLPVLYAHAGFGAQPPTPAQARFVHDLDGYARLLAGADAAAAHLPDAVVGVAPHSLRAVSAGQLAALAPLAEGRPVHIHIAEQMKEVEDCLAWSGARPVEWLLDHAAVDARWCLVHATHMTAGETAAMAQSGAVAGLCPITEANLGDGLFPAEAFVAAGGRYGVGSDSNVRIDAAGELRLLEYGQRLARRGRNLLARGEGRSTGTDLYAAAVEGGGAALGAPAGLTVGASADIVSLDRDHPSLAGRDGDLLLDAFVFAAGRGAVDGVWRRGDRLVAAGRHRAREAVAARYAATLARLLA</sequence>
<dbReference type="SUPFAM" id="SSF51556">
    <property type="entry name" value="Metallo-dependent hydrolases"/>
    <property type="match status" value="1"/>
</dbReference>
<keyword evidence="4" id="KW-0862">Zinc</keyword>
<dbReference type="AlphaFoldDB" id="A0A7W9B4A0"/>
<dbReference type="PANTHER" id="PTHR11271:SF48">
    <property type="entry name" value="AMIDOHYDROLASE-RELATED DOMAIN-CONTAINING PROTEIN"/>
    <property type="match status" value="1"/>
</dbReference>
<dbReference type="InterPro" id="IPR006680">
    <property type="entry name" value="Amidohydro-rel"/>
</dbReference>
<organism evidence="7 8">
    <name type="scientific">Sphingopyxis panaciterrulae</name>
    <dbReference type="NCBI Taxonomy" id="462372"/>
    <lineage>
        <taxon>Bacteria</taxon>
        <taxon>Pseudomonadati</taxon>
        <taxon>Pseudomonadota</taxon>
        <taxon>Alphaproteobacteria</taxon>
        <taxon>Sphingomonadales</taxon>
        <taxon>Sphingomonadaceae</taxon>
        <taxon>Sphingopyxis</taxon>
    </lineage>
</organism>
<dbReference type="GO" id="GO:0046872">
    <property type="term" value="F:metal ion binding"/>
    <property type="evidence" value="ECO:0007669"/>
    <property type="project" value="UniProtKB-KW"/>
</dbReference>
<evidence type="ECO:0000259" key="5">
    <source>
        <dbReference type="Pfam" id="PF01979"/>
    </source>
</evidence>
<dbReference type="PANTHER" id="PTHR11271">
    <property type="entry name" value="GUANINE DEAMINASE"/>
    <property type="match status" value="1"/>
</dbReference>
<dbReference type="NCBIfam" id="NF006684">
    <property type="entry name" value="PRK09229.1-5"/>
    <property type="match status" value="1"/>
</dbReference>
<dbReference type="Pfam" id="PF01979">
    <property type="entry name" value="Amidohydro_1"/>
    <property type="match status" value="1"/>
</dbReference>
<keyword evidence="2" id="KW-0479">Metal-binding</keyword>
<feature type="domain" description="Amidohydrolase-related" evidence="5">
    <location>
        <begin position="54"/>
        <end position="431"/>
    </location>
</feature>
<keyword evidence="3" id="KW-0378">Hydrolase</keyword>
<dbReference type="Gene3D" id="3.20.20.140">
    <property type="entry name" value="Metal-dependent hydrolases"/>
    <property type="match status" value="1"/>
</dbReference>
<keyword evidence="8" id="KW-1185">Reference proteome</keyword>
<evidence type="ECO:0000256" key="1">
    <source>
        <dbReference type="ARBA" id="ARBA00001947"/>
    </source>
</evidence>
<dbReference type="RefSeq" id="WP_184096427.1">
    <property type="nucleotide sequence ID" value="NZ_JACIJH010000002.1"/>
</dbReference>
<evidence type="ECO:0000259" key="6">
    <source>
        <dbReference type="Pfam" id="PF22429"/>
    </source>
</evidence>
<dbReference type="GO" id="GO:0005829">
    <property type="term" value="C:cytosol"/>
    <property type="evidence" value="ECO:0007669"/>
    <property type="project" value="TreeGrafter"/>
</dbReference>
<gene>
    <name evidence="7" type="ORF">FHR21_001313</name>
</gene>
<dbReference type="Proteomes" id="UP000537161">
    <property type="component" value="Unassembled WGS sequence"/>
</dbReference>
<evidence type="ECO:0000313" key="7">
    <source>
        <dbReference type="EMBL" id="MBB5705980.1"/>
    </source>
</evidence>
<evidence type="ECO:0000256" key="4">
    <source>
        <dbReference type="ARBA" id="ARBA00022833"/>
    </source>
</evidence>
<dbReference type="NCBIfam" id="TIGR02022">
    <property type="entry name" value="hutF"/>
    <property type="match status" value="1"/>
</dbReference>
<protein>
    <submittedName>
        <fullName evidence="7">Formiminoglutamate deiminase</fullName>
    </submittedName>
</protein>
<reference evidence="7 8" key="1">
    <citation type="submission" date="2020-08" db="EMBL/GenBank/DDBJ databases">
        <title>Genomic Encyclopedia of Type Strains, Phase IV (KMG-IV): sequencing the most valuable type-strain genomes for metagenomic binning, comparative biology and taxonomic classification.</title>
        <authorList>
            <person name="Goeker M."/>
        </authorList>
    </citation>
    <scope>NUCLEOTIDE SEQUENCE [LARGE SCALE GENOMIC DNA]</scope>
    <source>
        <strain evidence="7 8">DSM 27163</strain>
    </source>
</reference>
<dbReference type="NCBIfam" id="NF006683">
    <property type="entry name" value="PRK09229.1-4"/>
    <property type="match status" value="1"/>
</dbReference>
<dbReference type="GO" id="GO:0019239">
    <property type="term" value="F:deaminase activity"/>
    <property type="evidence" value="ECO:0007669"/>
    <property type="project" value="TreeGrafter"/>
</dbReference>
<dbReference type="SUPFAM" id="SSF51338">
    <property type="entry name" value="Composite domain of metallo-dependent hydrolases"/>
    <property type="match status" value="1"/>
</dbReference>
<dbReference type="InterPro" id="IPR055156">
    <property type="entry name" value="HutF-like_N"/>
</dbReference>
<dbReference type="InterPro" id="IPR011059">
    <property type="entry name" value="Metal-dep_hydrolase_composite"/>
</dbReference>
<dbReference type="Pfam" id="PF22429">
    <property type="entry name" value="HutF_N"/>
    <property type="match status" value="1"/>
</dbReference>
<accession>A0A7W9B4A0</accession>
<dbReference type="Gene3D" id="2.30.40.10">
    <property type="entry name" value="Urease, subunit C, domain 1"/>
    <property type="match status" value="1"/>
</dbReference>
<dbReference type="EMBL" id="JACIJH010000002">
    <property type="protein sequence ID" value="MBB5705980.1"/>
    <property type="molecule type" value="Genomic_DNA"/>
</dbReference>
<evidence type="ECO:0000256" key="3">
    <source>
        <dbReference type="ARBA" id="ARBA00022801"/>
    </source>
</evidence>
<dbReference type="InterPro" id="IPR032466">
    <property type="entry name" value="Metal_Hydrolase"/>
</dbReference>
<comment type="caution">
    <text evidence="7">The sequence shown here is derived from an EMBL/GenBank/DDBJ whole genome shotgun (WGS) entry which is preliminary data.</text>
</comment>
<evidence type="ECO:0000313" key="8">
    <source>
        <dbReference type="Proteomes" id="UP000537161"/>
    </source>
</evidence>
<dbReference type="InterPro" id="IPR051607">
    <property type="entry name" value="Metallo-dep_hydrolases"/>
</dbReference>
<name>A0A7W9B4A0_9SPHN</name>
<evidence type="ECO:0000256" key="2">
    <source>
        <dbReference type="ARBA" id="ARBA00022723"/>
    </source>
</evidence>
<dbReference type="InterPro" id="IPR010252">
    <property type="entry name" value="HutF"/>
</dbReference>